<dbReference type="Proteomes" id="UP001216253">
    <property type="component" value="Unassembled WGS sequence"/>
</dbReference>
<feature type="region of interest" description="Disordered" evidence="1">
    <location>
        <begin position="30"/>
        <end position="49"/>
    </location>
</feature>
<dbReference type="EMBL" id="JARESE010000020">
    <property type="protein sequence ID" value="MDE8651721.1"/>
    <property type="molecule type" value="Genomic_DNA"/>
</dbReference>
<dbReference type="RefSeq" id="WP_275227820.1">
    <property type="nucleotide sequence ID" value="NZ_JARESE010000020.1"/>
</dbReference>
<accession>A0ABT5WNW9</accession>
<feature type="signal peptide" evidence="2">
    <location>
        <begin position="1"/>
        <end position="26"/>
    </location>
</feature>
<gene>
    <name evidence="3" type="ORF">PYV00_08300</name>
</gene>
<dbReference type="PROSITE" id="PS51257">
    <property type="entry name" value="PROKAR_LIPOPROTEIN"/>
    <property type="match status" value="1"/>
</dbReference>
<sequence length="141" mass="15213">MNRAPFLRPRTLLCLALLAPFLSACASTGGGASGSTRPNAAVRQPVKPPPRDAVVHMLPGLEGVIGADQKELVRQFGQPRLNVWEGDARKLQFGAAACVLDIYLYPTTQSREPLATYLEARRASDGQEVDRAACVTALRQK</sequence>
<proteinExistence type="predicted"/>
<evidence type="ECO:0000313" key="4">
    <source>
        <dbReference type="Proteomes" id="UP001216253"/>
    </source>
</evidence>
<evidence type="ECO:0008006" key="5">
    <source>
        <dbReference type="Google" id="ProtNLM"/>
    </source>
</evidence>
<organism evidence="3 4">
    <name type="scientific">Novosphingobium album</name>
    <name type="common">ex Liu et al. 2023</name>
    <dbReference type="NCBI Taxonomy" id="3031130"/>
    <lineage>
        <taxon>Bacteria</taxon>
        <taxon>Pseudomonadati</taxon>
        <taxon>Pseudomonadota</taxon>
        <taxon>Alphaproteobacteria</taxon>
        <taxon>Sphingomonadales</taxon>
        <taxon>Sphingomonadaceae</taxon>
        <taxon>Novosphingobium</taxon>
    </lineage>
</organism>
<protein>
    <recommendedName>
        <fullName evidence="5">Lipoprotein</fullName>
    </recommendedName>
</protein>
<keyword evidence="2" id="KW-0732">Signal</keyword>
<reference evidence="3 4" key="1">
    <citation type="submission" date="2023-03" db="EMBL/GenBank/DDBJ databases">
        <title>NovoSphingobium album sp. nov. isolated from polycyclic aromatic hydrocarbons- and heavy-metal polluted soil.</title>
        <authorList>
            <person name="Liu Z."/>
            <person name="Wang K."/>
        </authorList>
    </citation>
    <scope>NUCLEOTIDE SEQUENCE [LARGE SCALE GENOMIC DNA]</scope>
    <source>
        <strain evidence="3 4">H3SJ31-1</strain>
    </source>
</reference>
<evidence type="ECO:0000256" key="1">
    <source>
        <dbReference type="SAM" id="MobiDB-lite"/>
    </source>
</evidence>
<evidence type="ECO:0000256" key="2">
    <source>
        <dbReference type="SAM" id="SignalP"/>
    </source>
</evidence>
<comment type="caution">
    <text evidence="3">The sequence shown here is derived from an EMBL/GenBank/DDBJ whole genome shotgun (WGS) entry which is preliminary data.</text>
</comment>
<feature type="chain" id="PRO_5046902076" description="Lipoprotein" evidence="2">
    <location>
        <begin position="27"/>
        <end position="141"/>
    </location>
</feature>
<name>A0ABT5WNW9_9SPHN</name>
<keyword evidence="4" id="KW-1185">Reference proteome</keyword>
<evidence type="ECO:0000313" key="3">
    <source>
        <dbReference type="EMBL" id="MDE8651721.1"/>
    </source>
</evidence>